<evidence type="ECO:0000256" key="2">
    <source>
        <dbReference type="SAM" id="SignalP"/>
    </source>
</evidence>
<dbReference type="PANTHER" id="PTHR48098:SF1">
    <property type="entry name" value="DIACYLGLYCEROL ACYLTRANSFERASE_MYCOLYLTRANSFERASE AG85A"/>
    <property type="match status" value="1"/>
</dbReference>
<evidence type="ECO:0000313" key="4">
    <source>
        <dbReference type="Proteomes" id="UP000249451"/>
    </source>
</evidence>
<gene>
    <name evidence="3" type="ORF">DI609_04675</name>
</gene>
<dbReference type="AlphaFoldDB" id="A0A2W5D272"/>
<dbReference type="Proteomes" id="UP000249451">
    <property type="component" value="Unassembled WGS sequence"/>
</dbReference>
<dbReference type="GO" id="GO:0016747">
    <property type="term" value="F:acyltransferase activity, transferring groups other than amino-acyl groups"/>
    <property type="evidence" value="ECO:0007669"/>
    <property type="project" value="TreeGrafter"/>
</dbReference>
<organism evidence="3 4">
    <name type="scientific">Corynebacterium urealyticum</name>
    <dbReference type="NCBI Taxonomy" id="43771"/>
    <lineage>
        <taxon>Bacteria</taxon>
        <taxon>Bacillati</taxon>
        <taxon>Actinomycetota</taxon>
        <taxon>Actinomycetes</taxon>
        <taxon>Mycobacteriales</taxon>
        <taxon>Corynebacteriaceae</taxon>
        <taxon>Corynebacterium</taxon>
    </lineage>
</organism>
<feature type="region of interest" description="Disordered" evidence="1">
    <location>
        <begin position="37"/>
        <end position="61"/>
    </location>
</feature>
<sequence length="646" mass="70450">MRIAAKLPRPSRLGKATLALPLAAALALPLMPAANAQSPAGSLAGSSGPGSGTGYLEPDNVPAREPVRVTEQNLPGLPEGVSVDKVEWITDRWANVYINSAAMPGKPVKVQILLARDWYSKPDQKFPTVWALDGLRAREDESGWTLSTNIANFYADKNVNVVLPVGGESSFYTDWQQPDKGKHYKWESFLVNELPAVLREGWRSTEDRAIVGLSMGGTAAMNLAQRFPKMWKFVGSFSGYLDTTSPGMPQGIAYATQDGGGYDAQKMWGPFGSKDWYEHDPKLGVGLLKDMSVYVSAGNGTPGNPGENSPAGIGLEVMSRLTTQTFLKEAKKKGVKVTAHFRNSGIHNWPYWQFEMTQAWPQIANALSLSEDDRGAQCAAGGAIGDALKANPQIGAQVGACVSGEYDAARGGKVQDYRSGRAYWHPDTGAHFLWGRIGARYVEMGATHSWLGYPKSEEHEISNGRGRFVEFEHGNIYWTHETGAYAVKKDIMRTWGEKGYENGPLGYPVANAEKVGDGWVQRFQNGVITRDKDGKTQYVQGEIAKKYMAAKGPESKLGFPVTGEMDLPNKKGKFSEFTGGYIYWSPKTGAHIIYKGAIFDAWGEEDFEQGKYGLPIADQTAIPAGGEVVRFQGGEIQQVNGKIVKK</sequence>
<evidence type="ECO:0000313" key="3">
    <source>
        <dbReference type="EMBL" id="PZP01212.1"/>
    </source>
</evidence>
<comment type="caution">
    <text evidence="3">The sequence shown here is derived from an EMBL/GenBank/DDBJ whole genome shotgun (WGS) entry which is preliminary data.</text>
</comment>
<accession>A0A2W5D272</accession>
<dbReference type="InterPro" id="IPR013207">
    <property type="entry name" value="LGFP"/>
</dbReference>
<dbReference type="EMBL" id="QFNY01000085">
    <property type="protein sequence ID" value="PZP01212.1"/>
    <property type="molecule type" value="Genomic_DNA"/>
</dbReference>
<dbReference type="Pfam" id="PF08310">
    <property type="entry name" value="LGFP"/>
    <property type="match status" value="4"/>
</dbReference>
<dbReference type="InterPro" id="IPR050583">
    <property type="entry name" value="Mycobacterial_A85_antigen"/>
</dbReference>
<protein>
    <recommendedName>
        <fullName evidence="5">Trehalose O-mycolyltransferase</fullName>
    </recommendedName>
</protein>
<feature type="signal peptide" evidence="2">
    <location>
        <begin position="1"/>
        <end position="36"/>
    </location>
</feature>
<dbReference type="Gene3D" id="3.40.50.1820">
    <property type="entry name" value="alpha/beta hydrolase"/>
    <property type="match status" value="1"/>
</dbReference>
<dbReference type="InterPro" id="IPR029058">
    <property type="entry name" value="AB_hydrolase_fold"/>
</dbReference>
<evidence type="ECO:0008006" key="5">
    <source>
        <dbReference type="Google" id="ProtNLM"/>
    </source>
</evidence>
<feature type="chain" id="PRO_5016056966" description="Trehalose O-mycolyltransferase" evidence="2">
    <location>
        <begin position="37"/>
        <end position="646"/>
    </location>
</feature>
<dbReference type="PANTHER" id="PTHR48098">
    <property type="entry name" value="ENTEROCHELIN ESTERASE-RELATED"/>
    <property type="match status" value="1"/>
</dbReference>
<name>A0A2W5D272_9CORY</name>
<evidence type="ECO:0000256" key="1">
    <source>
        <dbReference type="SAM" id="MobiDB-lite"/>
    </source>
</evidence>
<dbReference type="InterPro" id="IPR000801">
    <property type="entry name" value="Esterase-like"/>
</dbReference>
<dbReference type="SUPFAM" id="SSF53474">
    <property type="entry name" value="alpha/beta-Hydrolases"/>
    <property type="match status" value="1"/>
</dbReference>
<feature type="compositionally biased region" description="Low complexity" evidence="1">
    <location>
        <begin position="37"/>
        <end position="46"/>
    </location>
</feature>
<dbReference type="Pfam" id="PF00756">
    <property type="entry name" value="Esterase"/>
    <property type="match status" value="1"/>
</dbReference>
<reference evidence="3 4" key="1">
    <citation type="submission" date="2017-11" db="EMBL/GenBank/DDBJ databases">
        <title>Infants hospitalized years apart are colonized by the same room-sourced microbial strains.</title>
        <authorList>
            <person name="Brooks B."/>
            <person name="Olm M.R."/>
            <person name="Firek B.A."/>
            <person name="Baker R."/>
            <person name="Thomas B.C."/>
            <person name="Morowitz M.J."/>
            <person name="Banfield J.F."/>
        </authorList>
    </citation>
    <scope>NUCLEOTIDE SEQUENCE [LARGE SCALE GENOMIC DNA]</scope>
    <source>
        <strain evidence="3">S2_012_000_R3_87</strain>
    </source>
</reference>
<keyword evidence="2" id="KW-0732">Signal</keyword>
<proteinExistence type="predicted"/>